<dbReference type="EMBL" id="CP013015">
    <property type="protein sequence ID" value="AMM41662.1"/>
    <property type="molecule type" value="Genomic_DNA"/>
</dbReference>
<accession>A0A7U4QLR0</accession>
<organism evidence="9 10">
    <name type="scientific">Desulfofervidus auxilii</name>
    <dbReference type="NCBI Taxonomy" id="1621989"/>
    <lineage>
        <taxon>Bacteria</taxon>
        <taxon>Pseudomonadati</taxon>
        <taxon>Thermodesulfobacteriota</taxon>
        <taxon>Candidatus Desulfofervidia</taxon>
        <taxon>Candidatus Desulfofervidales</taxon>
        <taxon>Candidatus Desulfofervidaceae</taxon>
        <taxon>Candidatus Desulfofervidus</taxon>
    </lineage>
</organism>
<dbReference type="SUPFAM" id="SSF54975">
    <property type="entry name" value="Acylphosphatase/BLUF domain-like"/>
    <property type="match status" value="1"/>
</dbReference>
<evidence type="ECO:0000313" key="9">
    <source>
        <dbReference type="EMBL" id="AMM41662.1"/>
    </source>
</evidence>
<dbReference type="NCBIfam" id="NF011013">
    <property type="entry name" value="PRK14441.1"/>
    <property type="match status" value="1"/>
</dbReference>
<dbReference type="PRINTS" id="PR00112">
    <property type="entry name" value="ACYLPHPHTASE"/>
</dbReference>
<dbReference type="Pfam" id="PF00708">
    <property type="entry name" value="Acylphosphatase"/>
    <property type="match status" value="1"/>
</dbReference>
<dbReference type="AlphaFoldDB" id="A0A7U4QLR0"/>
<evidence type="ECO:0000256" key="6">
    <source>
        <dbReference type="PROSITE-ProRule" id="PRU00520"/>
    </source>
</evidence>
<dbReference type="PROSITE" id="PS00151">
    <property type="entry name" value="ACYLPHOSPHATASE_2"/>
    <property type="match status" value="1"/>
</dbReference>
<feature type="active site" evidence="6">
    <location>
        <position position="20"/>
    </location>
</feature>
<dbReference type="NCBIfam" id="NF011016">
    <property type="entry name" value="PRK14444.1"/>
    <property type="match status" value="1"/>
</dbReference>
<evidence type="ECO:0000256" key="3">
    <source>
        <dbReference type="ARBA" id="ARBA00015991"/>
    </source>
</evidence>
<evidence type="ECO:0000256" key="2">
    <source>
        <dbReference type="ARBA" id="ARBA00012150"/>
    </source>
</evidence>
<dbReference type="RefSeq" id="WP_066064427.1">
    <property type="nucleotide sequence ID" value="NZ_CP013015.1"/>
</dbReference>
<evidence type="ECO:0000256" key="1">
    <source>
        <dbReference type="ARBA" id="ARBA00005614"/>
    </source>
</evidence>
<gene>
    <name evidence="9" type="ORF">HS1_001868</name>
</gene>
<dbReference type="Gene3D" id="3.30.70.100">
    <property type="match status" value="1"/>
</dbReference>
<dbReference type="PROSITE" id="PS00150">
    <property type="entry name" value="ACYLPHOSPHATASE_1"/>
    <property type="match status" value="1"/>
</dbReference>
<dbReference type="KEGG" id="daw:HS1_001868"/>
<dbReference type="PANTHER" id="PTHR47268:SF4">
    <property type="entry name" value="ACYLPHOSPHATASE"/>
    <property type="match status" value="1"/>
</dbReference>
<dbReference type="InterPro" id="IPR001792">
    <property type="entry name" value="Acylphosphatase-like_dom"/>
</dbReference>
<protein>
    <recommendedName>
        <fullName evidence="3 6">Acylphosphatase</fullName>
        <ecNumber evidence="2 6">3.6.1.7</ecNumber>
    </recommendedName>
</protein>
<dbReference type="PANTHER" id="PTHR47268">
    <property type="entry name" value="ACYLPHOSPHATASE"/>
    <property type="match status" value="1"/>
</dbReference>
<sequence length="92" mass="10551">MEKARAHVIIKGRVQGVFFRSSTQDEAIRLGLTGWVKNCPDGSVEAVFEGDKKVIEEIIKWCHKGPPWARVNEVKVSWEPYQGEFVRFSVVY</sequence>
<feature type="active site" evidence="6">
    <location>
        <position position="38"/>
    </location>
</feature>
<dbReference type="FunFam" id="3.30.70.100:FF:000012">
    <property type="entry name" value="Acylphosphatase"/>
    <property type="match status" value="1"/>
</dbReference>
<dbReference type="InterPro" id="IPR017968">
    <property type="entry name" value="Acylphosphatase_CS"/>
</dbReference>
<evidence type="ECO:0000313" key="10">
    <source>
        <dbReference type="Proteomes" id="UP000070560"/>
    </source>
</evidence>
<keyword evidence="4 6" id="KW-0378">Hydrolase</keyword>
<dbReference type="Proteomes" id="UP000070560">
    <property type="component" value="Chromosome"/>
</dbReference>
<name>A0A7U4QLR0_DESA2</name>
<evidence type="ECO:0000256" key="5">
    <source>
        <dbReference type="ARBA" id="ARBA00047645"/>
    </source>
</evidence>
<dbReference type="GO" id="GO:0003998">
    <property type="term" value="F:acylphosphatase activity"/>
    <property type="evidence" value="ECO:0007669"/>
    <property type="project" value="UniProtKB-EC"/>
</dbReference>
<dbReference type="PROSITE" id="PS51160">
    <property type="entry name" value="ACYLPHOSPHATASE_3"/>
    <property type="match status" value="1"/>
</dbReference>
<dbReference type="InterPro" id="IPR036046">
    <property type="entry name" value="Acylphosphatase-like_dom_sf"/>
</dbReference>
<evidence type="ECO:0000256" key="8">
    <source>
        <dbReference type="RuleBase" id="RU004168"/>
    </source>
</evidence>
<dbReference type="InterPro" id="IPR020456">
    <property type="entry name" value="Acylphosphatase"/>
</dbReference>
<comment type="similarity">
    <text evidence="1 8">Belongs to the acylphosphatase family.</text>
</comment>
<evidence type="ECO:0000256" key="7">
    <source>
        <dbReference type="RuleBase" id="RU000553"/>
    </source>
</evidence>
<proteinExistence type="inferred from homology"/>
<dbReference type="OrthoDB" id="5295388at2"/>
<evidence type="ECO:0000256" key="4">
    <source>
        <dbReference type="ARBA" id="ARBA00022801"/>
    </source>
</evidence>
<reference evidence="9 10" key="1">
    <citation type="submission" date="2015-10" db="EMBL/GenBank/DDBJ databases">
        <title>Candidatus Desulfofervidus auxilii, a hydrogenotrophic sulfate-reducing bacterium involved in the thermophilic anaerobic oxidation of methane.</title>
        <authorList>
            <person name="Krukenberg V."/>
            <person name="Richter M."/>
            <person name="Wegener G."/>
        </authorList>
    </citation>
    <scope>NUCLEOTIDE SEQUENCE [LARGE SCALE GENOMIC DNA]</scope>
    <source>
        <strain evidence="9 10">HS1</strain>
    </source>
</reference>
<keyword evidence="10" id="KW-1185">Reference proteome</keyword>
<dbReference type="EC" id="3.6.1.7" evidence="2 6"/>
<comment type="catalytic activity">
    <reaction evidence="5 6 7">
        <text>an acyl phosphate + H2O = a carboxylate + phosphate + H(+)</text>
        <dbReference type="Rhea" id="RHEA:14965"/>
        <dbReference type="ChEBI" id="CHEBI:15377"/>
        <dbReference type="ChEBI" id="CHEBI:15378"/>
        <dbReference type="ChEBI" id="CHEBI:29067"/>
        <dbReference type="ChEBI" id="CHEBI:43474"/>
        <dbReference type="ChEBI" id="CHEBI:59918"/>
        <dbReference type="EC" id="3.6.1.7"/>
    </reaction>
</comment>